<protein>
    <recommendedName>
        <fullName evidence="3">Rubrerythrin-like domain-containing protein</fullName>
    </recommendedName>
</protein>
<dbReference type="EMBL" id="JBHTBL010000011">
    <property type="protein sequence ID" value="MFC7325373.1"/>
    <property type="molecule type" value="Genomic_DNA"/>
</dbReference>
<dbReference type="AlphaFoldDB" id="A0ABD6AM38"/>
<keyword evidence="2" id="KW-1185">Reference proteome</keyword>
<dbReference type="Proteomes" id="UP001596545">
    <property type="component" value="Unassembled WGS sequence"/>
</dbReference>
<sequence length="41" mass="4501">MSHDVPTEETRGRRWCETCRLSVEPVDGGHGPECPSCGESL</sequence>
<evidence type="ECO:0008006" key="3">
    <source>
        <dbReference type="Google" id="ProtNLM"/>
    </source>
</evidence>
<name>A0ABD6AM38_9EURY</name>
<accession>A0ABD6AM38</accession>
<proteinExistence type="predicted"/>
<reference evidence="1 2" key="1">
    <citation type="journal article" date="2019" name="Int. J. Syst. Evol. Microbiol.">
        <title>The Global Catalogue of Microorganisms (GCM) 10K type strain sequencing project: providing services to taxonomists for standard genome sequencing and annotation.</title>
        <authorList>
            <consortium name="The Broad Institute Genomics Platform"/>
            <consortium name="The Broad Institute Genome Sequencing Center for Infectious Disease"/>
            <person name="Wu L."/>
            <person name="Ma J."/>
        </authorList>
    </citation>
    <scope>NUCLEOTIDE SEQUENCE [LARGE SCALE GENOMIC DNA]</scope>
    <source>
        <strain evidence="1 2">CGMCC 1.12554</strain>
    </source>
</reference>
<dbReference type="RefSeq" id="WP_256408109.1">
    <property type="nucleotide sequence ID" value="NZ_JANHDN010000002.1"/>
</dbReference>
<comment type="caution">
    <text evidence="1">The sequence shown here is derived from an EMBL/GenBank/DDBJ whole genome shotgun (WGS) entry which is preliminary data.</text>
</comment>
<evidence type="ECO:0000313" key="2">
    <source>
        <dbReference type="Proteomes" id="UP001596545"/>
    </source>
</evidence>
<organism evidence="1 2">
    <name type="scientific">Halorubrum rutilum</name>
    <dbReference type="NCBI Taxonomy" id="1364933"/>
    <lineage>
        <taxon>Archaea</taxon>
        <taxon>Methanobacteriati</taxon>
        <taxon>Methanobacteriota</taxon>
        <taxon>Stenosarchaea group</taxon>
        <taxon>Halobacteria</taxon>
        <taxon>Halobacteriales</taxon>
        <taxon>Haloferacaceae</taxon>
        <taxon>Halorubrum</taxon>
    </lineage>
</organism>
<evidence type="ECO:0000313" key="1">
    <source>
        <dbReference type="EMBL" id="MFC7325373.1"/>
    </source>
</evidence>
<gene>
    <name evidence="1" type="ORF">ACFQMF_12370</name>
</gene>